<evidence type="ECO:0000256" key="4">
    <source>
        <dbReference type="ARBA" id="ARBA00023139"/>
    </source>
</evidence>
<dbReference type="Pfam" id="PF03180">
    <property type="entry name" value="Lipoprotein_9"/>
    <property type="match status" value="1"/>
</dbReference>
<keyword evidence="4" id="KW-0564">Palmitate</keyword>
<comment type="similarity">
    <text evidence="6">Belongs to the nlpA lipoprotein family.</text>
</comment>
<feature type="chain" id="PRO_5045956760" description="Lipoprotein" evidence="7">
    <location>
        <begin position="27"/>
        <end position="275"/>
    </location>
</feature>
<keyword evidence="3" id="KW-0472">Membrane</keyword>
<protein>
    <recommendedName>
        <fullName evidence="6">Lipoprotein</fullName>
    </recommendedName>
</protein>
<evidence type="ECO:0000256" key="3">
    <source>
        <dbReference type="ARBA" id="ARBA00023136"/>
    </source>
</evidence>
<comment type="caution">
    <text evidence="8">The sequence shown here is derived from an EMBL/GenBank/DDBJ whole genome shotgun (WGS) entry which is preliminary data.</text>
</comment>
<accession>A0ABS6ECF1</accession>
<keyword evidence="9" id="KW-1185">Reference proteome</keyword>
<evidence type="ECO:0000313" key="9">
    <source>
        <dbReference type="Proteomes" id="UP000726170"/>
    </source>
</evidence>
<evidence type="ECO:0000256" key="5">
    <source>
        <dbReference type="ARBA" id="ARBA00023288"/>
    </source>
</evidence>
<dbReference type="Proteomes" id="UP000726170">
    <property type="component" value="Unassembled WGS sequence"/>
</dbReference>
<dbReference type="PANTHER" id="PTHR30429:SF0">
    <property type="entry name" value="METHIONINE-BINDING LIPOPROTEIN METQ"/>
    <property type="match status" value="1"/>
</dbReference>
<keyword evidence="5 6" id="KW-0449">Lipoprotein</keyword>
<comment type="subcellular location">
    <subcellularLocation>
        <location evidence="1">Membrane</location>
        <topology evidence="1">Lipid-anchor</topology>
    </subcellularLocation>
</comment>
<gene>
    <name evidence="8" type="ORF">KQI86_00950</name>
</gene>
<dbReference type="RefSeq" id="WP_216437285.1">
    <property type="nucleotide sequence ID" value="NZ_JAHLQF010000001.1"/>
</dbReference>
<dbReference type="InterPro" id="IPR004872">
    <property type="entry name" value="Lipoprotein_NlpA"/>
</dbReference>
<evidence type="ECO:0000313" key="8">
    <source>
        <dbReference type="EMBL" id="MBU5482871.1"/>
    </source>
</evidence>
<proteinExistence type="inferred from homology"/>
<dbReference type="PROSITE" id="PS51257">
    <property type="entry name" value="PROKAR_LIPOPROTEIN"/>
    <property type="match status" value="1"/>
</dbReference>
<evidence type="ECO:0000256" key="1">
    <source>
        <dbReference type="ARBA" id="ARBA00004635"/>
    </source>
</evidence>
<reference evidence="8 9" key="1">
    <citation type="submission" date="2021-06" db="EMBL/GenBank/DDBJ databases">
        <authorList>
            <person name="Sun Q."/>
            <person name="Li D."/>
        </authorList>
    </citation>
    <scope>NUCLEOTIDE SEQUENCE [LARGE SCALE GENOMIC DNA]</scope>
    <source>
        <strain evidence="8 9">MSJ-11</strain>
    </source>
</reference>
<evidence type="ECO:0000256" key="7">
    <source>
        <dbReference type="SAM" id="SignalP"/>
    </source>
</evidence>
<sequence>MKKISVLLATALLSIGLIGCSGGKNAESTQGKAGTQESKKEIVVGATPVPHAEILKEAGKVLEKEGYKLKIVEFTDYQIPNTALAEKELDANFFQHIPFLNKTIAEKNYELDYTAKVHIEPMGLYSKSTKDVKELKDGAEIAIPNDPTNGARALRVLENAGLIKVKEGELVTKIDITENKKNLKITELDAAQLPRVLDDVDAAVINANYAIEAELNPTKDAIVIEAIDSPYANVLAVRKEDKEKENIKALTKALTSPEVKKFIEEEYKGNVVPAF</sequence>
<evidence type="ECO:0000256" key="6">
    <source>
        <dbReference type="PIRNR" id="PIRNR002854"/>
    </source>
</evidence>
<dbReference type="CDD" id="cd13597">
    <property type="entry name" value="PBP2_lipoprotein_Tp32"/>
    <property type="match status" value="1"/>
</dbReference>
<organism evidence="8 9">
    <name type="scientific">Clostridium mobile</name>
    <dbReference type="NCBI Taxonomy" id="2841512"/>
    <lineage>
        <taxon>Bacteria</taxon>
        <taxon>Bacillati</taxon>
        <taxon>Bacillota</taxon>
        <taxon>Clostridia</taxon>
        <taxon>Eubacteriales</taxon>
        <taxon>Clostridiaceae</taxon>
        <taxon>Clostridium</taxon>
    </lineage>
</organism>
<feature type="signal peptide" evidence="7">
    <location>
        <begin position="1"/>
        <end position="26"/>
    </location>
</feature>
<name>A0ABS6ECF1_9CLOT</name>
<dbReference type="PIRSF" id="PIRSF002854">
    <property type="entry name" value="MetQ"/>
    <property type="match status" value="1"/>
</dbReference>
<evidence type="ECO:0000256" key="2">
    <source>
        <dbReference type="ARBA" id="ARBA00022729"/>
    </source>
</evidence>
<keyword evidence="2 7" id="KW-0732">Signal</keyword>
<dbReference type="EMBL" id="JAHLQF010000001">
    <property type="protein sequence ID" value="MBU5482871.1"/>
    <property type="molecule type" value="Genomic_DNA"/>
</dbReference>
<dbReference type="PANTHER" id="PTHR30429">
    <property type="entry name" value="D-METHIONINE-BINDING LIPOPROTEIN METQ"/>
    <property type="match status" value="1"/>
</dbReference>